<organism evidence="1 2">
    <name type="scientific">Acropora cervicornis</name>
    <name type="common">Staghorn coral</name>
    <dbReference type="NCBI Taxonomy" id="6130"/>
    <lineage>
        <taxon>Eukaryota</taxon>
        <taxon>Metazoa</taxon>
        <taxon>Cnidaria</taxon>
        <taxon>Anthozoa</taxon>
        <taxon>Hexacorallia</taxon>
        <taxon>Scleractinia</taxon>
        <taxon>Astrocoeniina</taxon>
        <taxon>Acroporidae</taxon>
        <taxon>Acropora</taxon>
    </lineage>
</organism>
<dbReference type="Proteomes" id="UP001249851">
    <property type="component" value="Unassembled WGS sequence"/>
</dbReference>
<sequence>MSSLYALLKVCNQLVDQADSKEILTTLTHAVFNLSRRELLRPHLNKNYQALCIIYWYLLLRIYLGTSSINKWTT</sequence>
<reference evidence="1" key="1">
    <citation type="journal article" date="2023" name="G3 (Bethesda)">
        <title>Whole genome assembly and annotation of the endangered Caribbean coral Acropora cervicornis.</title>
        <authorList>
            <person name="Selwyn J.D."/>
            <person name="Vollmer S.V."/>
        </authorList>
    </citation>
    <scope>NUCLEOTIDE SEQUENCE</scope>
    <source>
        <strain evidence="1">K2</strain>
    </source>
</reference>
<accession>A0AAD9QUX9</accession>
<name>A0AAD9QUX9_ACRCE</name>
<evidence type="ECO:0000313" key="2">
    <source>
        <dbReference type="Proteomes" id="UP001249851"/>
    </source>
</evidence>
<comment type="caution">
    <text evidence="1">The sequence shown here is derived from an EMBL/GenBank/DDBJ whole genome shotgun (WGS) entry which is preliminary data.</text>
</comment>
<dbReference type="AlphaFoldDB" id="A0AAD9QUX9"/>
<dbReference type="EMBL" id="JARQWQ010000013">
    <property type="protein sequence ID" value="KAK2568012.1"/>
    <property type="molecule type" value="Genomic_DNA"/>
</dbReference>
<proteinExistence type="predicted"/>
<keyword evidence="2" id="KW-1185">Reference proteome</keyword>
<reference evidence="1" key="2">
    <citation type="journal article" date="2023" name="Science">
        <title>Genomic signatures of disease resistance in endangered staghorn corals.</title>
        <authorList>
            <person name="Vollmer S.V."/>
            <person name="Selwyn J.D."/>
            <person name="Despard B.A."/>
            <person name="Roesel C.L."/>
        </authorList>
    </citation>
    <scope>NUCLEOTIDE SEQUENCE</scope>
    <source>
        <strain evidence="1">K2</strain>
    </source>
</reference>
<gene>
    <name evidence="1" type="ORF">P5673_007920</name>
</gene>
<protein>
    <submittedName>
        <fullName evidence="1">Uncharacterized protein</fullName>
    </submittedName>
</protein>
<evidence type="ECO:0000313" key="1">
    <source>
        <dbReference type="EMBL" id="KAK2568012.1"/>
    </source>
</evidence>